<reference evidence="1 2" key="1">
    <citation type="journal article" date="2013" name="PLoS Genet.">
        <title>Plant-symbiotic fungi as chemical engineers: Multi-genome analysis of the Clavicipitaceae reveals dynamics of alkaloid loci.</title>
        <authorList>
            <person name="Schardl C.L."/>
            <person name="Young C.A."/>
            <person name="Hesse U."/>
            <person name="Amyotte S.G."/>
            <person name="Andreeva K."/>
            <person name="Calie P.J."/>
            <person name="Fleetwood D.J."/>
            <person name="Haws D.C."/>
            <person name="Moore N."/>
            <person name="Oeser B."/>
            <person name="Panaccione D.G."/>
            <person name="Schweri K.K."/>
            <person name="Voisey C.R."/>
            <person name="Farman M.L."/>
            <person name="Jaromczyk J.W."/>
            <person name="Roe B.A."/>
            <person name="O'Sullivan D.M."/>
            <person name="Scott B."/>
            <person name="Tudzynski P."/>
            <person name="An Z."/>
            <person name="Arnaoudova E.G."/>
            <person name="Bullock C.T."/>
            <person name="Charlton N.D."/>
            <person name="Chen L."/>
            <person name="Cox M."/>
            <person name="Dinkins R.D."/>
            <person name="Florea S."/>
            <person name="Glenn A.E."/>
            <person name="Gordon A."/>
            <person name="Gueldener U."/>
            <person name="Harris D.R."/>
            <person name="Hollin W."/>
            <person name="Jaromczyk J."/>
            <person name="Johnson R.D."/>
            <person name="Khan A.K."/>
            <person name="Leistner E."/>
            <person name="Leuchtmann A."/>
            <person name="Li C."/>
            <person name="Liu J."/>
            <person name="Liu J."/>
            <person name="Liu M."/>
            <person name="Mace W."/>
            <person name="Machado C."/>
            <person name="Nagabhyru P."/>
            <person name="Pan J."/>
            <person name="Schmid J."/>
            <person name="Sugawara K."/>
            <person name="Steiner U."/>
            <person name="Takach J.E."/>
            <person name="Tanaka E."/>
            <person name="Webb J.S."/>
            <person name="Wilson E.V."/>
            <person name="Wiseman J.L."/>
            <person name="Yoshida R."/>
            <person name="Zeng Z."/>
        </authorList>
    </citation>
    <scope>NUCLEOTIDE SEQUENCE [LARGE SCALE GENOMIC DNA]</scope>
    <source>
        <strain evidence="1 2">20.1</strain>
    </source>
</reference>
<name>M1VW71_CLAP2</name>
<comment type="caution">
    <text evidence="1">The sequence shown here is derived from an EMBL/GenBank/DDBJ whole genome shotgun (WGS) entry which is preliminary data.</text>
</comment>
<evidence type="ECO:0000313" key="2">
    <source>
        <dbReference type="Proteomes" id="UP000016801"/>
    </source>
</evidence>
<proteinExistence type="predicted"/>
<sequence>MISYYQSSPSIELYNKAVLHIAQRWRHTSCRQHQIQMADSGSAQFEHQTRKMAQKMEES</sequence>
<evidence type="ECO:0000313" key="1">
    <source>
        <dbReference type="EMBL" id="CCE30762.1"/>
    </source>
</evidence>
<protein>
    <submittedName>
        <fullName evidence="1">Uncharacterized protein</fullName>
    </submittedName>
</protein>
<organism evidence="1 2">
    <name type="scientific">Claviceps purpurea (strain 20.1)</name>
    <name type="common">Ergot fungus</name>
    <name type="synonym">Sphacelia segetum</name>
    <dbReference type="NCBI Taxonomy" id="1111077"/>
    <lineage>
        <taxon>Eukaryota</taxon>
        <taxon>Fungi</taxon>
        <taxon>Dikarya</taxon>
        <taxon>Ascomycota</taxon>
        <taxon>Pezizomycotina</taxon>
        <taxon>Sordariomycetes</taxon>
        <taxon>Hypocreomycetidae</taxon>
        <taxon>Hypocreales</taxon>
        <taxon>Clavicipitaceae</taxon>
        <taxon>Claviceps</taxon>
    </lineage>
</organism>
<dbReference type="AlphaFoldDB" id="M1VW71"/>
<gene>
    <name evidence="1" type="ORF">CPUR_04611</name>
</gene>
<dbReference type="VEuPathDB" id="FungiDB:CPUR_04611"/>
<dbReference type="EMBL" id="CAGA01000024">
    <property type="protein sequence ID" value="CCE30762.1"/>
    <property type="molecule type" value="Genomic_DNA"/>
</dbReference>
<keyword evidence="2" id="KW-1185">Reference proteome</keyword>
<dbReference type="Proteomes" id="UP000016801">
    <property type="component" value="Unassembled WGS sequence"/>
</dbReference>
<accession>M1VW71</accession>
<dbReference type="HOGENOM" id="CLU_2960574_0_0_1"/>